<protein>
    <submittedName>
        <fullName evidence="1">Uncharacterized protein LOC8259964 isoform X2</fullName>
    </submittedName>
</protein>
<organism evidence="1">
    <name type="scientific">Rhizophora mucronata</name>
    <name type="common">Asiatic mangrove</name>
    <dbReference type="NCBI Taxonomy" id="61149"/>
    <lineage>
        <taxon>Eukaryota</taxon>
        <taxon>Viridiplantae</taxon>
        <taxon>Streptophyta</taxon>
        <taxon>Embryophyta</taxon>
        <taxon>Tracheophyta</taxon>
        <taxon>Spermatophyta</taxon>
        <taxon>Magnoliopsida</taxon>
        <taxon>eudicotyledons</taxon>
        <taxon>Gunneridae</taxon>
        <taxon>Pentapetalae</taxon>
        <taxon>rosids</taxon>
        <taxon>fabids</taxon>
        <taxon>Malpighiales</taxon>
        <taxon>Rhizophoraceae</taxon>
        <taxon>Rhizophora</taxon>
    </lineage>
</organism>
<reference evidence="1" key="1">
    <citation type="submission" date="2018-02" db="EMBL/GenBank/DDBJ databases">
        <title>Rhizophora mucronata_Transcriptome.</title>
        <authorList>
            <person name="Meera S.P."/>
            <person name="Sreeshan A."/>
            <person name="Augustine A."/>
        </authorList>
    </citation>
    <scope>NUCLEOTIDE SEQUENCE</scope>
    <source>
        <tissue evidence="1">Leaf</tissue>
    </source>
</reference>
<proteinExistence type="predicted"/>
<evidence type="ECO:0000313" key="1">
    <source>
        <dbReference type="EMBL" id="MBX06978.1"/>
    </source>
</evidence>
<name>A0A2P2KML9_RHIMU</name>
<dbReference type="AlphaFoldDB" id="A0A2P2KML9"/>
<dbReference type="EMBL" id="GGEC01026494">
    <property type="protein sequence ID" value="MBX06978.1"/>
    <property type="molecule type" value="Transcribed_RNA"/>
</dbReference>
<sequence length="43" mass="4926">MPILKYRTQPSPSREKKKKTLLHLQGLIKLNAGGITSNYMKNQ</sequence>
<accession>A0A2P2KML9</accession>